<organism evidence="6 7">
    <name type="scientific">Celeribacter halophilus</name>
    <dbReference type="NCBI Taxonomy" id="576117"/>
    <lineage>
        <taxon>Bacteria</taxon>
        <taxon>Pseudomonadati</taxon>
        <taxon>Pseudomonadota</taxon>
        <taxon>Alphaproteobacteria</taxon>
        <taxon>Rhodobacterales</taxon>
        <taxon>Roseobacteraceae</taxon>
        <taxon>Celeribacter</taxon>
    </lineage>
</organism>
<evidence type="ECO:0000259" key="5">
    <source>
        <dbReference type="Pfam" id="PF04198"/>
    </source>
</evidence>
<dbReference type="GO" id="GO:0030246">
    <property type="term" value="F:carbohydrate binding"/>
    <property type="evidence" value="ECO:0007669"/>
    <property type="project" value="InterPro"/>
</dbReference>
<keyword evidence="7" id="KW-1185">Reference proteome</keyword>
<proteinExistence type="inferred from homology"/>
<dbReference type="Gene3D" id="3.40.50.1360">
    <property type="match status" value="1"/>
</dbReference>
<evidence type="ECO:0000256" key="1">
    <source>
        <dbReference type="ARBA" id="ARBA00010466"/>
    </source>
</evidence>
<accession>A0A1I3WHG2</accession>
<name>A0A1I3WHG2_9RHOB</name>
<dbReference type="Proteomes" id="UP000183299">
    <property type="component" value="Unassembled WGS sequence"/>
</dbReference>
<feature type="domain" description="Sugar-binding" evidence="5">
    <location>
        <begin position="62"/>
        <end position="307"/>
    </location>
</feature>
<keyword evidence="2" id="KW-0805">Transcription regulation</keyword>
<dbReference type="RefSeq" id="WP_066608904.1">
    <property type="nucleotide sequence ID" value="NZ_FORY01000025.1"/>
</dbReference>
<dbReference type="InterPro" id="IPR037171">
    <property type="entry name" value="NagB/RpiA_transferase-like"/>
</dbReference>
<evidence type="ECO:0000256" key="2">
    <source>
        <dbReference type="ARBA" id="ARBA00023015"/>
    </source>
</evidence>
<reference evidence="6 7" key="1">
    <citation type="submission" date="2016-10" db="EMBL/GenBank/DDBJ databases">
        <authorList>
            <person name="de Groot N.N."/>
        </authorList>
    </citation>
    <scope>NUCLEOTIDE SEQUENCE [LARGE SCALE GENOMIC DNA]</scope>
    <source>
        <strain evidence="6 7">CGMCC 1.8891</strain>
    </source>
</reference>
<evidence type="ECO:0000313" key="7">
    <source>
        <dbReference type="Proteomes" id="UP000183299"/>
    </source>
</evidence>
<dbReference type="EMBL" id="FORY01000025">
    <property type="protein sequence ID" value="SFK06988.1"/>
    <property type="molecule type" value="Genomic_DNA"/>
</dbReference>
<dbReference type="AlphaFoldDB" id="A0A1I3WHG2"/>
<evidence type="ECO:0000313" key="6">
    <source>
        <dbReference type="EMBL" id="SFK06988.1"/>
    </source>
</evidence>
<dbReference type="InterPro" id="IPR007324">
    <property type="entry name" value="Sugar-bd_dom_put"/>
</dbReference>
<dbReference type="PANTHER" id="PTHR34294:SF1">
    <property type="entry name" value="TRANSCRIPTIONAL REGULATOR LSRR"/>
    <property type="match status" value="1"/>
</dbReference>
<dbReference type="STRING" id="576117.SAMN04488138_12527"/>
<gene>
    <name evidence="6" type="ORF">SAMN04488138_12527</name>
</gene>
<keyword evidence="3" id="KW-0238">DNA-binding</keyword>
<comment type="similarity">
    <text evidence="1">Belongs to the SorC transcriptional regulatory family.</text>
</comment>
<dbReference type="InterPro" id="IPR036388">
    <property type="entry name" value="WH-like_DNA-bd_sf"/>
</dbReference>
<sequence>MADMTEADRDEALLARVAWLYYNDGLTQSEVGKLLSIPRIKVSRLLEAGRTSGLVQLRINSRQQGCLELEARVRQQFGLSDCRVIPESTSEDINMRVGQAAAQYLMQKLQPGDSLSVGWGETVTHSIRMLGYTAQERGIGLYSLTGGVRTYVEGMREANWHRNVNIIPAPLVLSTPELAQALTQEPSVSSLISKALEADYKLVGIGGLSETATVVTQGYLAPSEIDPLRRSGARGDILCHFYDRNGQDISLPLHDRVVGVNLEQLRQSEKVIAAAGGPTKTGPILSALRGEIIDILVTDEPTALALLDAVEG</sequence>
<dbReference type="GeneID" id="98666040"/>
<dbReference type="OrthoDB" id="7065657at2"/>
<evidence type="ECO:0000256" key="3">
    <source>
        <dbReference type="ARBA" id="ARBA00023125"/>
    </source>
</evidence>
<evidence type="ECO:0000256" key="4">
    <source>
        <dbReference type="ARBA" id="ARBA00023163"/>
    </source>
</evidence>
<protein>
    <submittedName>
        <fullName evidence="6">Lsr operon transcriptional repressor</fullName>
    </submittedName>
</protein>
<dbReference type="SUPFAM" id="SSF100950">
    <property type="entry name" value="NagB/RpiA/CoA transferase-like"/>
    <property type="match status" value="1"/>
</dbReference>
<keyword evidence="4" id="KW-0804">Transcription</keyword>
<dbReference type="PANTHER" id="PTHR34294">
    <property type="entry name" value="TRANSCRIPTIONAL REGULATOR-RELATED"/>
    <property type="match status" value="1"/>
</dbReference>
<dbReference type="Gene3D" id="1.10.10.10">
    <property type="entry name" value="Winged helix-like DNA-binding domain superfamily/Winged helix DNA-binding domain"/>
    <property type="match status" value="1"/>
</dbReference>
<dbReference type="InterPro" id="IPR051054">
    <property type="entry name" value="SorC_transcr_regulators"/>
</dbReference>
<dbReference type="Pfam" id="PF04198">
    <property type="entry name" value="Sugar-bind"/>
    <property type="match status" value="1"/>
</dbReference>
<dbReference type="GO" id="GO:0003677">
    <property type="term" value="F:DNA binding"/>
    <property type="evidence" value="ECO:0007669"/>
    <property type="project" value="UniProtKB-KW"/>
</dbReference>